<dbReference type="InterPro" id="IPR052337">
    <property type="entry name" value="SAT4-like"/>
</dbReference>
<feature type="transmembrane region" description="Helical" evidence="7">
    <location>
        <begin position="149"/>
        <end position="170"/>
    </location>
</feature>
<evidence type="ECO:0000256" key="4">
    <source>
        <dbReference type="ARBA" id="ARBA00023136"/>
    </source>
</evidence>
<evidence type="ECO:0000256" key="7">
    <source>
        <dbReference type="SAM" id="Phobius"/>
    </source>
</evidence>
<comment type="similarity">
    <text evidence="5">Belongs to the SAT4 family.</text>
</comment>
<feature type="transmembrane region" description="Helical" evidence="7">
    <location>
        <begin position="101"/>
        <end position="128"/>
    </location>
</feature>
<evidence type="ECO:0000259" key="8">
    <source>
        <dbReference type="Pfam" id="PF20684"/>
    </source>
</evidence>
<evidence type="ECO:0000256" key="5">
    <source>
        <dbReference type="ARBA" id="ARBA00038359"/>
    </source>
</evidence>
<evidence type="ECO:0000313" key="9">
    <source>
        <dbReference type="EMBL" id="KAF2704575.1"/>
    </source>
</evidence>
<proteinExistence type="inferred from homology"/>
<dbReference type="AlphaFoldDB" id="A0A6G1JWE4"/>
<sequence length="547" mass="60924">MILPRSFYNDSPPEPRSRVANNPTLLYSWWCTIFSLVIILVRLAGRYIRNEQLFREDKIMACSIIPLLARMAFVHVVLIYGTNNVDAENITDLTVIHQHEIGAKMVLAARVFYALFIWMAKFTVSEFLKRMTQRFWKKGYETGLKGIRIFLLITFIGVFIATLSECQPFSHYWQVIPDPGPRCRQGYAHLLTMGITDIITDILLVVFPIPIILRSSMRLKRKISLILLFSMSIMLIVLTGARIPLVIRRRGLQQFRTVFASSEVLAATFVSNAIVLGSFLRDKGVKKAKYRGGSTSDSMDRRSSTRRSTLQQWGSDEDLARSLGYRTKPELAERPDTATRIAPVADLDILATHGPAAPFSDTNWQFPTSESRPSQSSGEFESKPIITEEPLPSPRVGGRRVSFYDVGGLLENGHSSAAPSPTDSITTHDFVTPYPRRGSRASTPIVSNGRTYPLSPRRASRISQQSQEYELANRPHQLLPDAGASLSNETAVCEKTSSSTTLASISRAIIQPTRIQQSSHTTTTIGSLPSMQDADDLIPSSLSNPSA</sequence>
<feature type="region of interest" description="Disordered" evidence="6">
    <location>
        <begin position="433"/>
        <end position="459"/>
    </location>
</feature>
<feature type="transmembrane region" description="Helical" evidence="7">
    <location>
        <begin position="259"/>
        <end position="280"/>
    </location>
</feature>
<evidence type="ECO:0000256" key="3">
    <source>
        <dbReference type="ARBA" id="ARBA00022989"/>
    </source>
</evidence>
<evidence type="ECO:0000313" key="10">
    <source>
        <dbReference type="Proteomes" id="UP000799428"/>
    </source>
</evidence>
<keyword evidence="3 7" id="KW-1133">Transmembrane helix</keyword>
<evidence type="ECO:0000256" key="6">
    <source>
        <dbReference type="SAM" id="MobiDB-lite"/>
    </source>
</evidence>
<organism evidence="9 10">
    <name type="scientific">Pleomassaria siparia CBS 279.74</name>
    <dbReference type="NCBI Taxonomy" id="1314801"/>
    <lineage>
        <taxon>Eukaryota</taxon>
        <taxon>Fungi</taxon>
        <taxon>Dikarya</taxon>
        <taxon>Ascomycota</taxon>
        <taxon>Pezizomycotina</taxon>
        <taxon>Dothideomycetes</taxon>
        <taxon>Pleosporomycetidae</taxon>
        <taxon>Pleosporales</taxon>
        <taxon>Pleomassariaceae</taxon>
        <taxon>Pleomassaria</taxon>
    </lineage>
</organism>
<feature type="region of interest" description="Disordered" evidence="6">
    <location>
        <begin position="513"/>
        <end position="547"/>
    </location>
</feature>
<keyword evidence="4 7" id="KW-0472">Membrane</keyword>
<feature type="domain" description="Rhodopsin" evidence="8">
    <location>
        <begin position="41"/>
        <end position="244"/>
    </location>
</feature>
<keyword evidence="10" id="KW-1185">Reference proteome</keyword>
<protein>
    <recommendedName>
        <fullName evidence="8">Rhodopsin domain-containing protein</fullName>
    </recommendedName>
</protein>
<accession>A0A6G1JWE4</accession>
<evidence type="ECO:0000256" key="1">
    <source>
        <dbReference type="ARBA" id="ARBA00004141"/>
    </source>
</evidence>
<feature type="transmembrane region" description="Helical" evidence="7">
    <location>
        <begin position="225"/>
        <end position="247"/>
    </location>
</feature>
<keyword evidence="2 7" id="KW-0812">Transmembrane</keyword>
<gene>
    <name evidence="9" type="ORF">K504DRAFT_390003</name>
</gene>
<dbReference type="OrthoDB" id="5398233at2759"/>
<feature type="region of interest" description="Disordered" evidence="6">
    <location>
        <begin position="289"/>
        <end position="311"/>
    </location>
</feature>
<feature type="transmembrane region" description="Helical" evidence="7">
    <location>
        <begin position="27"/>
        <end position="48"/>
    </location>
</feature>
<feature type="compositionally biased region" description="Polar residues" evidence="6">
    <location>
        <begin position="360"/>
        <end position="379"/>
    </location>
</feature>
<dbReference type="InterPro" id="IPR049326">
    <property type="entry name" value="Rhodopsin_dom_fungi"/>
</dbReference>
<name>A0A6G1JWE4_9PLEO</name>
<comment type="subcellular location">
    <subcellularLocation>
        <location evidence="1">Membrane</location>
        <topology evidence="1">Multi-pass membrane protein</topology>
    </subcellularLocation>
</comment>
<dbReference type="PANTHER" id="PTHR33048">
    <property type="entry name" value="PTH11-LIKE INTEGRAL MEMBRANE PROTEIN (AFU_ORTHOLOGUE AFUA_5G11245)"/>
    <property type="match status" value="1"/>
</dbReference>
<feature type="compositionally biased region" description="Polar residues" evidence="6">
    <location>
        <begin position="440"/>
        <end position="450"/>
    </location>
</feature>
<dbReference type="EMBL" id="MU005782">
    <property type="protein sequence ID" value="KAF2704575.1"/>
    <property type="molecule type" value="Genomic_DNA"/>
</dbReference>
<reference evidence="9" key="1">
    <citation type="journal article" date="2020" name="Stud. Mycol.">
        <title>101 Dothideomycetes genomes: a test case for predicting lifestyles and emergence of pathogens.</title>
        <authorList>
            <person name="Haridas S."/>
            <person name="Albert R."/>
            <person name="Binder M."/>
            <person name="Bloem J."/>
            <person name="Labutti K."/>
            <person name="Salamov A."/>
            <person name="Andreopoulos B."/>
            <person name="Baker S."/>
            <person name="Barry K."/>
            <person name="Bills G."/>
            <person name="Bluhm B."/>
            <person name="Cannon C."/>
            <person name="Castanera R."/>
            <person name="Culley D."/>
            <person name="Daum C."/>
            <person name="Ezra D."/>
            <person name="Gonzalez J."/>
            <person name="Henrissat B."/>
            <person name="Kuo A."/>
            <person name="Liang C."/>
            <person name="Lipzen A."/>
            <person name="Lutzoni F."/>
            <person name="Magnuson J."/>
            <person name="Mondo S."/>
            <person name="Nolan M."/>
            <person name="Ohm R."/>
            <person name="Pangilinan J."/>
            <person name="Park H.-J."/>
            <person name="Ramirez L."/>
            <person name="Alfaro M."/>
            <person name="Sun H."/>
            <person name="Tritt A."/>
            <person name="Yoshinaga Y."/>
            <person name="Zwiers L.-H."/>
            <person name="Turgeon B."/>
            <person name="Goodwin S."/>
            <person name="Spatafora J."/>
            <person name="Crous P."/>
            <person name="Grigoriev I."/>
        </authorList>
    </citation>
    <scope>NUCLEOTIDE SEQUENCE</scope>
    <source>
        <strain evidence="9">CBS 279.74</strain>
    </source>
</reference>
<feature type="transmembrane region" description="Helical" evidence="7">
    <location>
        <begin position="60"/>
        <end position="81"/>
    </location>
</feature>
<dbReference type="Proteomes" id="UP000799428">
    <property type="component" value="Unassembled WGS sequence"/>
</dbReference>
<dbReference type="Pfam" id="PF20684">
    <property type="entry name" value="Fung_rhodopsin"/>
    <property type="match status" value="1"/>
</dbReference>
<dbReference type="PANTHER" id="PTHR33048:SF19">
    <property type="entry name" value="MEMBRANE PROTEIN PTH11-LIKE, PUTATIVE (AFU_ORTHOLOGUE AFUA_1G14080)-RELATED"/>
    <property type="match status" value="1"/>
</dbReference>
<feature type="transmembrane region" description="Helical" evidence="7">
    <location>
        <begin position="190"/>
        <end position="213"/>
    </location>
</feature>
<dbReference type="GO" id="GO:0016020">
    <property type="term" value="C:membrane"/>
    <property type="evidence" value="ECO:0007669"/>
    <property type="project" value="UniProtKB-SubCell"/>
</dbReference>
<evidence type="ECO:0000256" key="2">
    <source>
        <dbReference type="ARBA" id="ARBA00022692"/>
    </source>
</evidence>
<feature type="compositionally biased region" description="Polar residues" evidence="6">
    <location>
        <begin position="513"/>
        <end position="530"/>
    </location>
</feature>
<feature type="region of interest" description="Disordered" evidence="6">
    <location>
        <begin position="358"/>
        <end position="398"/>
    </location>
</feature>